<dbReference type="PRINTS" id="PR00144">
    <property type="entry name" value="DALDHYDRTASE"/>
</dbReference>
<evidence type="ECO:0000256" key="5">
    <source>
        <dbReference type="ARBA" id="ARBA00023133"/>
    </source>
</evidence>
<dbReference type="EMBL" id="FNBC01000001">
    <property type="protein sequence ID" value="SDE41467.1"/>
    <property type="molecule type" value="Genomic_DNA"/>
</dbReference>
<comment type="pathway">
    <text evidence="1">Porphyrin-containing compound metabolism; protoporphyrin-IX biosynthesis; coproporphyrinogen-III from 5-aminolevulinate: step 1/4.</text>
</comment>
<dbReference type="UniPathway" id="UPA00251">
    <property type="reaction ID" value="UER00318"/>
</dbReference>
<evidence type="ECO:0000256" key="11">
    <source>
        <dbReference type="PIRSR" id="PIRSR001415-3"/>
    </source>
</evidence>
<dbReference type="OrthoDB" id="9805001at2"/>
<accession>A0A1G7CQ76</accession>
<dbReference type="GO" id="GO:0006782">
    <property type="term" value="P:protoporphyrinogen IX biosynthetic process"/>
    <property type="evidence" value="ECO:0007669"/>
    <property type="project" value="UniProtKB-UniPathway"/>
</dbReference>
<dbReference type="PIRSF" id="PIRSF001415">
    <property type="entry name" value="Porphbilin_synth"/>
    <property type="match status" value="1"/>
</dbReference>
<comment type="subunit">
    <text evidence="13">Homooctamer.</text>
</comment>
<keyword evidence="11" id="KW-0479">Metal-binding</keyword>
<feature type="active site" description="Schiff-base intermediate with substrate" evidence="9">
    <location>
        <position position="255"/>
    </location>
</feature>
<comment type="catalytic activity">
    <reaction evidence="8 13">
        <text>2 5-aminolevulinate = porphobilinogen + 2 H2O + H(+)</text>
        <dbReference type="Rhea" id="RHEA:24064"/>
        <dbReference type="ChEBI" id="CHEBI:15377"/>
        <dbReference type="ChEBI" id="CHEBI:15378"/>
        <dbReference type="ChEBI" id="CHEBI:58126"/>
        <dbReference type="ChEBI" id="CHEBI:356416"/>
        <dbReference type="EC" id="4.2.1.24"/>
    </reaction>
</comment>
<evidence type="ECO:0000256" key="14">
    <source>
        <dbReference type="RuleBase" id="RU004161"/>
    </source>
</evidence>
<keyword evidence="11" id="KW-0862">Zinc</keyword>
<feature type="binding site" evidence="11">
    <location>
        <position position="124"/>
    </location>
    <ligand>
        <name>Zn(2+)</name>
        <dbReference type="ChEBI" id="CHEBI:29105"/>
        <note>catalytic</note>
    </ligand>
</feature>
<sequence>MSIVEAMERPRRLRSPLLRPLVAEVELSPKHLVLPLFVKEGGEKEEVSSMPGVFRHPLAGLPRVAEEALEAGLGGVILFGVLPQEAKDPLGRGAYAEDGVVQRAIGLLKREFPELLVMADTCLCEYTDHGHCGVVREGPLGFYVDNDATLDLLARTALSQAQAGADVVAPSAMMDGQVRAIREALDRGGFAHVPILSYAVKYASAFYGPFREAAQSAPGFGDRSGYQMDPRAGLWDALREAALDDLEGADMLMVKPALPYLDVLHALKGRFPKPLFAYQVSGEYAMLKAAALKGWLDERRAVLESLFALRRAGAQGILTYYALEAARWLQEA</sequence>
<feature type="binding site" evidence="10">
    <location>
        <position position="320"/>
    </location>
    <ligand>
        <name>5-aminolevulinate</name>
        <dbReference type="ChEBI" id="CHEBI:356416"/>
        <label>2</label>
    </ligand>
</feature>
<reference evidence="16" key="1">
    <citation type="submission" date="2016-10" db="EMBL/GenBank/DDBJ databases">
        <authorList>
            <person name="Varghese N."/>
            <person name="Submissions S."/>
        </authorList>
    </citation>
    <scope>NUCLEOTIDE SEQUENCE [LARGE SCALE GENOMIC DNA]</scope>
    <source>
        <strain evidence="16">CGMCC 1.6992</strain>
    </source>
</reference>
<keyword evidence="12" id="KW-0460">Magnesium</keyword>
<dbReference type="PROSITE" id="PS00169">
    <property type="entry name" value="D_ALA_DEHYDRATASE"/>
    <property type="match status" value="1"/>
</dbReference>
<comment type="similarity">
    <text evidence="2 14">Belongs to the ALAD family.</text>
</comment>
<dbReference type="SUPFAM" id="SSF51569">
    <property type="entry name" value="Aldolase"/>
    <property type="match status" value="1"/>
</dbReference>
<evidence type="ECO:0000313" key="15">
    <source>
        <dbReference type="EMBL" id="SDE41467.1"/>
    </source>
</evidence>
<name>A0A1G7CQ76_9DEIN</name>
<dbReference type="CDD" id="cd00384">
    <property type="entry name" value="ALAD_PBGS"/>
    <property type="match status" value="1"/>
</dbReference>
<feature type="binding site" evidence="11">
    <location>
        <position position="132"/>
    </location>
    <ligand>
        <name>Zn(2+)</name>
        <dbReference type="ChEBI" id="CHEBI:29105"/>
        <note>catalytic</note>
    </ligand>
</feature>
<dbReference type="Proteomes" id="UP000199446">
    <property type="component" value="Unassembled WGS sequence"/>
</dbReference>
<dbReference type="SMART" id="SM01004">
    <property type="entry name" value="ALAD"/>
    <property type="match status" value="1"/>
</dbReference>
<dbReference type="PANTHER" id="PTHR11458">
    <property type="entry name" value="DELTA-AMINOLEVULINIC ACID DEHYDRATASE"/>
    <property type="match status" value="1"/>
</dbReference>
<protein>
    <recommendedName>
        <fullName evidence="4 13">Delta-aminolevulinic acid dehydratase</fullName>
        <ecNumber evidence="3 13">4.2.1.24</ecNumber>
    </recommendedName>
</protein>
<keyword evidence="6 13" id="KW-0456">Lyase</keyword>
<organism evidence="15 16">
    <name type="scientific">Thermus arciformis</name>
    <dbReference type="NCBI Taxonomy" id="482827"/>
    <lineage>
        <taxon>Bacteria</taxon>
        <taxon>Thermotogati</taxon>
        <taxon>Deinococcota</taxon>
        <taxon>Deinococci</taxon>
        <taxon>Thermales</taxon>
        <taxon>Thermaceae</taxon>
        <taxon>Thermus</taxon>
    </lineage>
</organism>
<evidence type="ECO:0000313" key="16">
    <source>
        <dbReference type="Proteomes" id="UP000199446"/>
    </source>
</evidence>
<dbReference type="NCBIfam" id="NF006762">
    <property type="entry name" value="PRK09283.1"/>
    <property type="match status" value="1"/>
</dbReference>
<dbReference type="Gene3D" id="3.20.20.70">
    <property type="entry name" value="Aldolase class I"/>
    <property type="match status" value="1"/>
</dbReference>
<dbReference type="GO" id="GO:0005829">
    <property type="term" value="C:cytosol"/>
    <property type="evidence" value="ECO:0007669"/>
    <property type="project" value="TreeGrafter"/>
</dbReference>
<evidence type="ECO:0000256" key="3">
    <source>
        <dbReference type="ARBA" id="ARBA00012053"/>
    </source>
</evidence>
<feature type="binding site" evidence="10">
    <location>
        <position position="211"/>
    </location>
    <ligand>
        <name>5-aminolevulinate</name>
        <dbReference type="ChEBI" id="CHEBI:356416"/>
        <label>1</label>
    </ligand>
</feature>
<feature type="binding site" evidence="11">
    <location>
        <position position="122"/>
    </location>
    <ligand>
        <name>Zn(2+)</name>
        <dbReference type="ChEBI" id="CHEBI:29105"/>
        <note>catalytic</note>
    </ligand>
</feature>
<dbReference type="AlphaFoldDB" id="A0A1G7CQ76"/>
<keyword evidence="7 13" id="KW-0627">Porphyrin biosynthesis</keyword>
<evidence type="ECO:0000256" key="1">
    <source>
        <dbReference type="ARBA" id="ARBA00004694"/>
    </source>
</evidence>
<feature type="binding site" evidence="10">
    <location>
        <position position="281"/>
    </location>
    <ligand>
        <name>5-aminolevulinate</name>
        <dbReference type="ChEBI" id="CHEBI:356416"/>
        <label>2</label>
    </ligand>
</feature>
<evidence type="ECO:0000256" key="4">
    <source>
        <dbReference type="ARBA" id="ARBA00020771"/>
    </source>
</evidence>
<feature type="binding site" evidence="10">
    <location>
        <position position="223"/>
    </location>
    <ligand>
        <name>5-aminolevulinate</name>
        <dbReference type="ChEBI" id="CHEBI:356416"/>
        <label>1</label>
    </ligand>
</feature>
<keyword evidence="16" id="KW-1185">Reference proteome</keyword>
<gene>
    <name evidence="15" type="ORF">SAMN04488243_101117</name>
</gene>
<dbReference type="InterPro" id="IPR030656">
    <property type="entry name" value="ALAD_AS"/>
</dbReference>
<dbReference type="InterPro" id="IPR001731">
    <property type="entry name" value="ALAD"/>
</dbReference>
<keyword evidence="5" id="KW-0350">Heme biosynthesis</keyword>
<dbReference type="GO" id="GO:0004655">
    <property type="term" value="F:porphobilinogen synthase activity"/>
    <property type="evidence" value="ECO:0007669"/>
    <property type="project" value="UniProtKB-EC"/>
</dbReference>
<dbReference type="Pfam" id="PF00490">
    <property type="entry name" value="ALAD"/>
    <property type="match status" value="1"/>
</dbReference>
<evidence type="ECO:0000256" key="2">
    <source>
        <dbReference type="ARBA" id="ARBA00008055"/>
    </source>
</evidence>
<feature type="active site" description="Schiff-base intermediate with substrate" evidence="9">
    <location>
        <position position="201"/>
    </location>
</feature>
<dbReference type="FunFam" id="3.20.20.70:FF:000019">
    <property type="entry name" value="Delta-aminolevulinic acid dehydratase"/>
    <property type="match status" value="1"/>
</dbReference>
<feature type="binding site" evidence="12">
    <location>
        <position position="240"/>
    </location>
    <ligand>
        <name>Mg(2+)</name>
        <dbReference type="ChEBI" id="CHEBI:18420"/>
    </ligand>
</feature>
<dbReference type="GO" id="GO:0008270">
    <property type="term" value="F:zinc ion binding"/>
    <property type="evidence" value="ECO:0007669"/>
    <property type="project" value="TreeGrafter"/>
</dbReference>
<evidence type="ECO:0000256" key="8">
    <source>
        <dbReference type="ARBA" id="ARBA00047651"/>
    </source>
</evidence>
<evidence type="ECO:0000256" key="12">
    <source>
        <dbReference type="PIRSR" id="PIRSR001415-5"/>
    </source>
</evidence>
<evidence type="ECO:0000256" key="9">
    <source>
        <dbReference type="PIRSR" id="PIRSR001415-1"/>
    </source>
</evidence>
<dbReference type="InterPro" id="IPR013785">
    <property type="entry name" value="Aldolase_TIM"/>
</dbReference>
<dbReference type="EC" id="4.2.1.24" evidence="3 13"/>
<evidence type="ECO:0000256" key="13">
    <source>
        <dbReference type="RuleBase" id="RU000515"/>
    </source>
</evidence>
<dbReference type="PANTHER" id="PTHR11458:SF0">
    <property type="entry name" value="DELTA-AMINOLEVULINIC ACID DEHYDRATASE"/>
    <property type="match status" value="1"/>
</dbReference>
<proteinExistence type="inferred from homology"/>
<evidence type="ECO:0000256" key="7">
    <source>
        <dbReference type="ARBA" id="ARBA00023244"/>
    </source>
</evidence>
<evidence type="ECO:0000256" key="6">
    <source>
        <dbReference type="ARBA" id="ARBA00023239"/>
    </source>
</evidence>
<dbReference type="STRING" id="482827.SAMN04488243_101117"/>
<evidence type="ECO:0000256" key="10">
    <source>
        <dbReference type="PIRSR" id="PIRSR001415-2"/>
    </source>
</evidence>